<evidence type="ECO:0000313" key="2">
    <source>
        <dbReference type="Proteomes" id="UP001159427"/>
    </source>
</evidence>
<accession>A0ABN8STD8</accession>
<keyword evidence="2" id="KW-1185">Reference proteome</keyword>
<proteinExistence type="predicted"/>
<dbReference type="Proteomes" id="UP001159427">
    <property type="component" value="Unassembled WGS sequence"/>
</dbReference>
<organism evidence="1 2">
    <name type="scientific">Porites evermanni</name>
    <dbReference type="NCBI Taxonomy" id="104178"/>
    <lineage>
        <taxon>Eukaryota</taxon>
        <taxon>Metazoa</taxon>
        <taxon>Cnidaria</taxon>
        <taxon>Anthozoa</taxon>
        <taxon>Hexacorallia</taxon>
        <taxon>Scleractinia</taxon>
        <taxon>Fungiina</taxon>
        <taxon>Poritidae</taxon>
        <taxon>Porites</taxon>
    </lineage>
</organism>
<gene>
    <name evidence="1" type="ORF">PEVE_00027232</name>
</gene>
<dbReference type="EMBL" id="CALNXI010003727">
    <property type="protein sequence ID" value="CAH3194141.1"/>
    <property type="molecule type" value="Genomic_DNA"/>
</dbReference>
<comment type="caution">
    <text evidence="1">The sequence shown here is derived from an EMBL/GenBank/DDBJ whole genome shotgun (WGS) entry which is preliminary data.</text>
</comment>
<reference evidence="1 2" key="1">
    <citation type="submission" date="2022-05" db="EMBL/GenBank/DDBJ databases">
        <authorList>
            <consortium name="Genoscope - CEA"/>
            <person name="William W."/>
        </authorList>
    </citation>
    <scope>NUCLEOTIDE SEQUENCE [LARGE SCALE GENOMIC DNA]</scope>
</reference>
<name>A0ABN8STD8_9CNID</name>
<sequence>MFDIDHETRVSVRKTMSSTKGFTGTSILHKYLYPLYGFDVLKHLVFDIFHTICLNVMKNQLERILDMKLVDPSYLDDQVEKFLWTQDLKTGRIPRSLAHCKGTHVGQWKAEGLQKFSFPMADCIFMGKLDDRHELEIQSLVSRLAELHFYSARRLWNADMIEMHRQLAWRLNIQIEEIQGLRMCTISVHNLTHIHEDIINFSSPDNFWCAVYERAVRQYVKKSHNCKGIEATFAQSESRREFLKPLQAAAPTKRAALYSQSFRVIKAVICAKALSGGSCYWRSRKSDRPQLNCSVTAATSQRLKVGNCAAKPLPRASKSLQRLHSAFASRCNLNEAAFRTGDHSKAGKVDLMTVIHAFLNVNKKGLSPEGKVLKNSSHCFSVLNFMRISTEIAQIESQKEPQNRRSLLYSCDDGVISVADYQRQARQLPYAIIVPVYIEGGDMLLIQGELLHDVWFGHAQSVDQCERTVDVFFFVESSRHKNLYVRETQGRHGRNTVSWHSVIGIASGKWISHSQWRKDE</sequence>
<protein>
    <submittedName>
        <fullName evidence="1">Uncharacterized protein</fullName>
    </submittedName>
</protein>
<evidence type="ECO:0000313" key="1">
    <source>
        <dbReference type="EMBL" id="CAH3194141.1"/>
    </source>
</evidence>